<dbReference type="Pfam" id="PF14129">
    <property type="entry name" value="DUF4296"/>
    <property type="match status" value="1"/>
</dbReference>
<evidence type="ECO:0000313" key="3">
    <source>
        <dbReference type="Proteomes" id="UP000287701"/>
    </source>
</evidence>
<dbReference type="InterPro" id="IPR025381">
    <property type="entry name" value="DUF4296"/>
</dbReference>
<gene>
    <name evidence="2" type="ORF">EQP59_10320</name>
</gene>
<organism evidence="2 3">
    <name type="scientific">Ornithobacterium rhinotracheale</name>
    <dbReference type="NCBI Taxonomy" id="28251"/>
    <lineage>
        <taxon>Bacteria</taxon>
        <taxon>Pseudomonadati</taxon>
        <taxon>Bacteroidota</taxon>
        <taxon>Flavobacteriia</taxon>
        <taxon>Flavobacteriales</taxon>
        <taxon>Weeksellaceae</taxon>
        <taxon>Ornithobacterium</taxon>
    </lineage>
</organism>
<dbReference type="OrthoDB" id="1525222at2"/>
<reference evidence="2 3" key="1">
    <citation type="submission" date="2019-01" db="EMBL/GenBank/DDBJ databases">
        <title>Whole Genome of Ornithobacterium rhinotracheale FARPER-174b.</title>
        <authorList>
            <person name="Tataje-Lavanda L.A."/>
            <person name="Montalvan A."/>
            <person name="Montesinos R."/>
            <person name="Zimic M."/>
            <person name="Fernandez-Sanchez M."/>
            <person name="Fernandez-Diaz M."/>
        </authorList>
    </citation>
    <scope>NUCLEOTIDE SEQUENCE [LARGE SCALE GENOMIC DNA]</scope>
    <source>
        <strain evidence="2 3">FARPER-174b</strain>
    </source>
</reference>
<name>A0A410JU26_ORNRH</name>
<protein>
    <submittedName>
        <fullName evidence="2">DUF4296 domain-containing protein</fullName>
    </submittedName>
</protein>
<dbReference type="AlphaFoldDB" id="A0A410JU26"/>
<accession>A0A410JU26</accession>
<proteinExistence type="predicted"/>
<dbReference type="Proteomes" id="UP000287701">
    <property type="component" value="Chromosome"/>
</dbReference>
<evidence type="ECO:0000313" key="2">
    <source>
        <dbReference type="EMBL" id="QAR31704.1"/>
    </source>
</evidence>
<evidence type="ECO:0000259" key="1">
    <source>
        <dbReference type="Pfam" id="PF14129"/>
    </source>
</evidence>
<feature type="domain" description="DUF4296" evidence="1">
    <location>
        <begin position="24"/>
        <end position="103"/>
    </location>
</feature>
<dbReference type="PROSITE" id="PS51257">
    <property type="entry name" value="PROKAR_LIPOPROTEIN"/>
    <property type="match status" value="1"/>
</dbReference>
<dbReference type="RefSeq" id="WP_128502143.1">
    <property type="nucleotide sequence ID" value="NZ_CP035107.1"/>
</dbReference>
<sequence>MIKKLLLSIFAISLLACNQGVEKPDNLIDRETFKRALTQMYLYKQAPNLSVSREIDFNAISAAILDKYHLSAEDFRKSLEYYMASPELYKDILQEIQDSIRNNIDRSTEEKPSMNIEQMKKMEQKITIPNQ</sequence>
<dbReference type="EMBL" id="CP035107">
    <property type="protein sequence ID" value="QAR31704.1"/>
    <property type="molecule type" value="Genomic_DNA"/>
</dbReference>